<evidence type="ECO:0000256" key="3">
    <source>
        <dbReference type="SAM" id="MobiDB-lite"/>
    </source>
</evidence>
<keyword evidence="2" id="KW-0539">Nucleus</keyword>
<feature type="compositionally biased region" description="Basic and acidic residues" evidence="3">
    <location>
        <begin position="616"/>
        <end position="625"/>
    </location>
</feature>
<dbReference type="GO" id="GO:0072542">
    <property type="term" value="F:protein phosphatase activator activity"/>
    <property type="evidence" value="ECO:0007669"/>
    <property type="project" value="TreeGrafter"/>
</dbReference>
<name>A0A9W8AB99_9FUNG</name>
<evidence type="ECO:0000256" key="2">
    <source>
        <dbReference type="ARBA" id="ARBA00023242"/>
    </source>
</evidence>
<dbReference type="InterPro" id="IPR051137">
    <property type="entry name" value="PP4R3-like"/>
</dbReference>
<dbReference type="GO" id="GO:0030289">
    <property type="term" value="C:protein phosphatase 4 complex"/>
    <property type="evidence" value="ECO:0007669"/>
    <property type="project" value="TreeGrafter"/>
</dbReference>
<accession>A0A9W8AB99</accession>
<protein>
    <submittedName>
        <fullName evidence="5">Platinum sensitivity protein</fullName>
    </submittedName>
</protein>
<reference evidence="5" key="1">
    <citation type="submission" date="2022-07" db="EMBL/GenBank/DDBJ databases">
        <title>Phylogenomic reconstructions and comparative analyses of Kickxellomycotina fungi.</title>
        <authorList>
            <person name="Reynolds N.K."/>
            <person name="Stajich J.E."/>
            <person name="Barry K."/>
            <person name="Grigoriev I.V."/>
            <person name="Crous P."/>
            <person name="Smith M.E."/>
        </authorList>
    </citation>
    <scope>NUCLEOTIDE SEQUENCE</scope>
    <source>
        <strain evidence="5">NBRC 100468</strain>
    </source>
</reference>
<feature type="compositionally biased region" description="Basic and acidic residues" evidence="3">
    <location>
        <begin position="756"/>
        <end position="769"/>
    </location>
</feature>
<dbReference type="Proteomes" id="UP001150538">
    <property type="component" value="Unassembled WGS sequence"/>
</dbReference>
<dbReference type="OrthoDB" id="27483at2759"/>
<proteinExistence type="predicted"/>
<feature type="region of interest" description="Disordered" evidence="3">
    <location>
        <begin position="603"/>
        <end position="896"/>
    </location>
</feature>
<feature type="compositionally biased region" description="Basic and acidic residues" evidence="3">
    <location>
        <begin position="846"/>
        <end position="860"/>
    </location>
</feature>
<dbReference type="InterPro" id="IPR006887">
    <property type="entry name" value="P4R3-like_central_dom"/>
</dbReference>
<organism evidence="5 6">
    <name type="scientific">Mycoemilia scoparia</name>
    <dbReference type="NCBI Taxonomy" id="417184"/>
    <lineage>
        <taxon>Eukaryota</taxon>
        <taxon>Fungi</taxon>
        <taxon>Fungi incertae sedis</taxon>
        <taxon>Zoopagomycota</taxon>
        <taxon>Kickxellomycotina</taxon>
        <taxon>Kickxellomycetes</taxon>
        <taxon>Kickxellales</taxon>
        <taxon>Kickxellaceae</taxon>
        <taxon>Mycoemilia</taxon>
    </lineage>
</organism>
<dbReference type="InterPro" id="IPR016024">
    <property type="entry name" value="ARM-type_fold"/>
</dbReference>
<dbReference type="PANTHER" id="PTHR23318:SF0">
    <property type="entry name" value="SERINE_THREONINE-PROTEIN PHOSPHATASE 4 REGULATORY SUBUNIT 3"/>
    <property type="match status" value="1"/>
</dbReference>
<evidence type="ECO:0000313" key="6">
    <source>
        <dbReference type="Proteomes" id="UP001150538"/>
    </source>
</evidence>
<feature type="compositionally biased region" description="Low complexity" evidence="3">
    <location>
        <begin position="865"/>
        <end position="884"/>
    </location>
</feature>
<dbReference type="EMBL" id="JANBPU010000002">
    <property type="protein sequence ID" value="KAJ1922022.1"/>
    <property type="molecule type" value="Genomic_DNA"/>
</dbReference>
<evidence type="ECO:0000259" key="4">
    <source>
        <dbReference type="Pfam" id="PF04802"/>
    </source>
</evidence>
<dbReference type="GO" id="GO:0006974">
    <property type="term" value="P:DNA damage response"/>
    <property type="evidence" value="ECO:0007669"/>
    <property type="project" value="TreeGrafter"/>
</dbReference>
<evidence type="ECO:0000313" key="5">
    <source>
        <dbReference type="EMBL" id="KAJ1922022.1"/>
    </source>
</evidence>
<comment type="caution">
    <text evidence="5">The sequence shown here is derived from an EMBL/GenBank/DDBJ whole genome shotgun (WGS) entry which is preliminary data.</text>
</comment>
<feature type="compositionally biased region" description="Polar residues" evidence="3">
    <location>
        <begin position="706"/>
        <end position="721"/>
    </location>
</feature>
<feature type="compositionally biased region" description="Low complexity" evidence="3">
    <location>
        <begin position="814"/>
        <end position="824"/>
    </location>
</feature>
<comment type="subcellular location">
    <subcellularLocation>
        <location evidence="1">Nucleus</location>
    </subcellularLocation>
</comment>
<keyword evidence="6" id="KW-1185">Reference proteome</keyword>
<dbReference type="GO" id="GO:0005654">
    <property type="term" value="C:nucleoplasm"/>
    <property type="evidence" value="ECO:0007669"/>
    <property type="project" value="TreeGrafter"/>
</dbReference>
<feature type="domain" description="Serine/threonine-protein phosphatase 4 regulatory subunit 3-like central" evidence="4">
    <location>
        <begin position="88"/>
        <end position="597"/>
    </location>
</feature>
<dbReference type="SUPFAM" id="SSF48371">
    <property type="entry name" value="ARM repeat"/>
    <property type="match status" value="1"/>
</dbReference>
<dbReference type="AlphaFoldDB" id="A0A9W8AB99"/>
<evidence type="ECO:0000256" key="1">
    <source>
        <dbReference type="ARBA" id="ARBA00004123"/>
    </source>
</evidence>
<dbReference type="Gene3D" id="2.30.29.30">
    <property type="entry name" value="Pleckstrin-homology domain (PH domain)/Phosphotyrosine-binding domain (PTB)"/>
    <property type="match status" value="1"/>
</dbReference>
<sequence>MNLRVKVYGYSHDNGWFDIGTGYFSIIQAVDSVYLNVSSEEDESTLVNSMVAKGNQYQREQDDIAKAMESLNNSFDHLPPPEPGNLEEIEKILSQPAPYLFRREKLVSFIISEDYIKQIVQLYEVFDDLEDSDSLRLLSEILRHIILLNDASIVEYIVRDDIILDFVGIMEYNMNHPKDKTSYREHLSKNIQLKQIIPIKDPATESKIQQTFRLLYLKDVVLARTIDDTMQAILSSIIFFNHIEIIKHFVQDQHYMKRLFNILEDEDEPTEKKHDVILFMQQFCNTIKGVPPTYFLGIYRTLSQYGLFKIFQFSLGASTLQIQLAGAEILTCVLNQDRPLVRSYILDQVKAETDNKKLLDLLLENVNSPSDNGIRTYCAEIVRALLDTTPALNELSGLESKNENEGFRAGGANGSTDKQVDKETNEFLVMFYEKYVSKVMEPILGLTEKGIEEINSSQGRSGMMLFLCEMLIFAVSHHSYRSRYFVFSSDITCHIALLLSSKRKELQLVALRFVRVCVGRNDEFYNKYLIRNSIMASVIRLFRTVISRNNLINSACLELFDFILAKNIKSLVAHVSKIYCSEFKELEYTTIFRDLVIQNRINETDKNPTSSTLGSDPDRAEENTKEAQAIVPGKLVSRGLDASEEAYFSQTEDNEEEQPESEPPRKIASTQKSNGKHAPELARSNTKSAMASDSEDSFDGSPLYSDGSNEGSPSPTNSASGSMLPLSSVGEFKPMLSTRRSSDDEADDFIQKLSHSPRDTHSDPTDTKKPGVNRPDTPQISRQRRDKSLLPVKYGNGGLASSTSKTRSPKRPFSFSIHSDSMSSATKNKAQPSKLSKIATSSTSADAKDGSQSGRHDKDIGLSNGGSVTPQSSSPSSEQGYSPQDAKRSKKDHPEQ</sequence>
<feature type="compositionally biased region" description="Polar residues" evidence="3">
    <location>
        <begin position="825"/>
        <end position="845"/>
    </location>
</feature>
<dbReference type="InterPro" id="IPR011993">
    <property type="entry name" value="PH-like_dom_sf"/>
</dbReference>
<dbReference type="Pfam" id="PF04802">
    <property type="entry name" value="PP4R3"/>
    <property type="match status" value="1"/>
</dbReference>
<dbReference type="PANTHER" id="PTHR23318">
    <property type="entry name" value="ATP SYNTHASE GAMMA-RELATED"/>
    <property type="match status" value="1"/>
</dbReference>
<gene>
    <name evidence="5" type="primary">PSY2</name>
    <name evidence="5" type="ORF">H4219_000369</name>
</gene>